<keyword evidence="3 10" id="KW-0202">Cytokine</keyword>
<dbReference type="InterPro" id="IPR009079">
    <property type="entry name" value="4_helix_cytokine-like_core"/>
</dbReference>
<dbReference type="PANTHER" id="PTHR11691">
    <property type="entry name" value="TYPE I INTERFERON"/>
    <property type="match status" value="1"/>
</dbReference>
<evidence type="ECO:0000256" key="8">
    <source>
        <dbReference type="ARBA" id="ARBA00067447"/>
    </source>
</evidence>
<keyword evidence="6 10" id="KW-0051">Antiviral defense</keyword>
<dbReference type="AlphaFoldDB" id="M3YX13"/>
<evidence type="ECO:0000256" key="6">
    <source>
        <dbReference type="ARBA" id="ARBA00023118"/>
    </source>
</evidence>
<evidence type="ECO:0000256" key="9">
    <source>
        <dbReference type="ARBA" id="ARBA00075626"/>
    </source>
</evidence>
<evidence type="ECO:0000256" key="10">
    <source>
        <dbReference type="RuleBase" id="RU000436"/>
    </source>
</evidence>
<evidence type="ECO:0000313" key="12">
    <source>
        <dbReference type="Ensembl" id="ENSMPUP00000015873.1"/>
    </source>
</evidence>
<evidence type="ECO:0000256" key="11">
    <source>
        <dbReference type="SAM" id="SignalP"/>
    </source>
</evidence>
<protein>
    <recommendedName>
        <fullName evidence="8">Interferon epsilon</fullName>
    </recommendedName>
    <alternativeName>
        <fullName evidence="9">Interferon epsilon-1</fullName>
    </alternativeName>
</protein>
<keyword evidence="5 11" id="KW-0732">Signal</keyword>
<dbReference type="InterPro" id="IPR000471">
    <property type="entry name" value="Interferon_alpha/beta/delta"/>
</dbReference>
<dbReference type="OMA" id="QQCLPHR"/>
<dbReference type="eggNOG" id="ENOG502S65R">
    <property type="taxonomic scope" value="Eukaryota"/>
</dbReference>
<feature type="chain" id="PRO_5004045505" description="Interferon epsilon" evidence="11">
    <location>
        <begin position="21"/>
        <end position="181"/>
    </location>
</feature>
<dbReference type="PANTHER" id="PTHR11691:SF8">
    <property type="entry name" value="INTERFERON EPSILON"/>
    <property type="match status" value="1"/>
</dbReference>
<dbReference type="GO" id="GO:0042742">
    <property type="term" value="P:defense response to bacterium"/>
    <property type="evidence" value="ECO:0007669"/>
    <property type="project" value="Ensembl"/>
</dbReference>
<sequence length="181" mass="21117">MINKHFFEIVLLLLASSTLFSPELKLALFQQRVNRELKLLNKFPKSSVQPCLPHRTNFLLSQQSVNRRRSQSGQALAILHEMLLQTFSLFRAGISLDGWEEIRVEFLTELHQQLEYLGALRGLGAEQNSGVLSGGNSRMQVKKYFRRIHNYLENQEYNSCAWREINRCLFFAFQLVRKLSK</sequence>
<evidence type="ECO:0000256" key="4">
    <source>
        <dbReference type="ARBA" id="ARBA00022525"/>
    </source>
</evidence>
<dbReference type="GO" id="GO:0005125">
    <property type="term" value="F:cytokine activity"/>
    <property type="evidence" value="ECO:0007669"/>
    <property type="project" value="UniProtKB-KW"/>
</dbReference>
<comment type="similarity">
    <text evidence="2 10">Belongs to the alpha/beta interferon family.</text>
</comment>
<dbReference type="PRINTS" id="PR00266">
    <property type="entry name" value="INTERFERONAB"/>
</dbReference>
<evidence type="ECO:0000256" key="2">
    <source>
        <dbReference type="ARBA" id="ARBA00011033"/>
    </source>
</evidence>
<dbReference type="SMART" id="SM00076">
    <property type="entry name" value="IFabd"/>
    <property type="match status" value="1"/>
</dbReference>
<dbReference type="Pfam" id="PF00143">
    <property type="entry name" value="Interferon"/>
    <property type="match status" value="1"/>
</dbReference>
<gene>
    <name evidence="12" type="primary">IFNE</name>
</gene>
<name>M3YX13_MUSPF</name>
<dbReference type="FunFam" id="1.20.1250.10:FF:000033">
    <property type="entry name" value="Interferon epsilon"/>
    <property type="match status" value="1"/>
</dbReference>
<dbReference type="HOGENOM" id="CLU_109427_1_0_1"/>
<reference evidence="12" key="1">
    <citation type="submission" date="2024-06" db="UniProtKB">
        <authorList>
            <consortium name="Ensembl"/>
        </authorList>
    </citation>
    <scope>IDENTIFICATION</scope>
</reference>
<keyword evidence="4" id="KW-0964">Secreted</keyword>
<dbReference type="InParanoid" id="M3YX13"/>
<dbReference type="STRING" id="9669.ENSMPUP00000015873"/>
<dbReference type="GO" id="GO:0051607">
    <property type="term" value="P:defense response to virus"/>
    <property type="evidence" value="ECO:0007669"/>
    <property type="project" value="UniProtKB-KW"/>
</dbReference>
<dbReference type="PROSITE" id="PS00252">
    <property type="entry name" value="INTERFERON_A_B_D"/>
    <property type="match status" value="1"/>
</dbReference>
<dbReference type="EMBL" id="AEYP01053765">
    <property type="status" value="NOT_ANNOTATED_CDS"/>
    <property type="molecule type" value="Genomic_DNA"/>
</dbReference>
<dbReference type="GeneTree" id="ENSGT01000000214430"/>
<evidence type="ECO:0000256" key="7">
    <source>
        <dbReference type="ARBA" id="ARBA00023157"/>
    </source>
</evidence>
<comment type="subcellular location">
    <subcellularLocation>
        <location evidence="1">Secreted</location>
    </subcellularLocation>
</comment>
<evidence type="ECO:0000256" key="3">
    <source>
        <dbReference type="ARBA" id="ARBA00022514"/>
    </source>
</evidence>
<accession>M3YX13</accession>
<proteinExistence type="inferred from homology"/>
<evidence type="ECO:0000256" key="5">
    <source>
        <dbReference type="ARBA" id="ARBA00022729"/>
    </source>
</evidence>
<feature type="signal peptide" evidence="11">
    <location>
        <begin position="1"/>
        <end position="20"/>
    </location>
</feature>
<evidence type="ECO:0000256" key="1">
    <source>
        <dbReference type="ARBA" id="ARBA00004613"/>
    </source>
</evidence>
<dbReference type="SUPFAM" id="SSF47266">
    <property type="entry name" value="4-helical cytokines"/>
    <property type="match status" value="1"/>
</dbReference>
<keyword evidence="7" id="KW-1015">Disulfide bond</keyword>
<organism evidence="12">
    <name type="scientific">Mustela putorius furo</name>
    <name type="common">European domestic ferret</name>
    <name type="synonym">Mustela furo</name>
    <dbReference type="NCBI Taxonomy" id="9669"/>
    <lineage>
        <taxon>Eukaryota</taxon>
        <taxon>Metazoa</taxon>
        <taxon>Chordata</taxon>
        <taxon>Craniata</taxon>
        <taxon>Vertebrata</taxon>
        <taxon>Euteleostomi</taxon>
        <taxon>Mammalia</taxon>
        <taxon>Eutheria</taxon>
        <taxon>Laurasiatheria</taxon>
        <taxon>Carnivora</taxon>
        <taxon>Caniformia</taxon>
        <taxon>Musteloidea</taxon>
        <taxon>Mustelidae</taxon>
        <taxon>Mustelinae</taxon>
        <taxon>Mustela</taxon>
    </lineage>
</organism>
<dbReference type="GO" id="GO:0005615">
    <property type="term" value="C:extracellular space"/>
    <property type="evidence" value="ECO:0007669"/>
    <property type="project" value="UniProtKB-KW"/>
</dbReference>
<dbReference type="Gene3D" id="1.20.1250.10">
    <property type="match status" value="1"/>
</dbReference>
<dbReference type="Ensembl" id="ENSMPUT00000016114.1">
    <property type="protein sequence ID" value="ENSMPUP00000015873.1"/>
    <property type="gene ID" value="ENSMPUG00000015977.1"/>
</dbReference>
<dbReference type="GO" id="GO:0005126">
    <property type="term" value="F:cytokine receptor binding"/>
    <property type="evidence" value="ECO:0007669"/>
    <property type="project" value="InterPro"/>
</dbReference>